<evidence type="ECO:0000259" key="2">
    <source>
        <dbReference type="Pfam" id="PF02517"/>
    </source>
</evidence>
<feature type="transmembrane region" description="Helical" evidence="1">
    <location>
        <begin position="195"/>
        <end position="213"/>
    </location>
</feature>
<evidence type="ECO:0000256" key="1">
    <source>
        <dbReference type="SAM" id="Phobius"/>
    </source>
</evidence>
<feature type="transmembrane region" description="Helical" evidence="1">
    <location>
        <begin position="103"/>
        <end position="123"/>
    </location>
</feature>
<keyword evidence="3" id="KW-0645">Protease</keyword>
<dbReference type="Proteomes" id="UP001499954">
    <property type="component" value="Unassembled WGS sequence"/>
</dbReference>
<feature type="transmembrane region" description="Helical" evidence="1">
    <location>
        <begin position="47"/>
        <end position="67"/>
    </location>
</feature>
<dbReference type="RefSeq" id="WP_157415439.1">
    <property type="nucleotide sequence ID" value="NZ_BAAAMK010000008.1"/>
</dbReference>
<protein>
    <submittedName>
        <fullName evidence="3">CPBP family intramembrane metalloprotease</fullName>
    </submittedName>
</protein>
<evidence type="ECO:0000313" key="3">
    <source>
        <dbReference type="EMBL" id="GAA1960752.1"/>
    </source>
</evidence>
<feature type="transmembrane region" description="Helical" evidence="1">
    <location>
        <begin position="144"/>
        <end position="165"/>
    </location>
</feature>
<sequence length="263" mass="28377">MRVAPRWWIGILVWIAYIVVIFTVGLLSGVPYDQYGDSSDTLFRAPVLFLAAGAVLLVIATSVLGWWKPALREERRSRHAWPIIAPAIMALSIVISLTTGVDWSGIDGGYLAGLLLLGALVGFNEELVSRGILLTSLRGTVREVWVWFTTSALFGLMHATNLFFGQDLLPTLQQIGFAFLGGTAFYIVRRVSGSLIWAMALHGAWDITTFAVGHAPSGAAFGLILGTIAEVIALVFVFWTFRSKGEDAATAKPEVDAARPAAG</sequence>
<gene>
    <name evidence="3" type="ORF">GCM10009717_29330</name>
</gene>
<dbReference type="InterPro" id="IPR003675">
    <property type="entry name" value="Rce1/LyrA-like_dom"/>
</dbReference>
<accession>A0ABN2QZ87</accession>
<feature type="domain" description="CAAX prenyl protease 2/Lysostaphin resistance protein A-like" evidence="2">
    <location>
        <begin position="110"/>
        <end position="207"/>
    </location>
</feature>
<feature type="transmembrane region" description="Helical" evidence="1">
    <location>
        <begin position="219"/>
        <end position="241"/>
    </location>
</feature>
<dbReference type="EMBL" id="BAAAMK010000008">
    <property type="protein sequence ID" value="GAA1960752.1"/>
    <property type="molecule type" value="Genomic_DNA"/>
</dbReference>
<evidence type="ECO:0000313" key="4">
    <source>
        <dbReference type="Proteomes" id="UP001499954"/>
    </source>
</evidence>
<feature type="transmembrane region" description="Helical" evidence="1">
    <location>
        <begin position="79"/>
        <end position="97"/>
    </location>
</feature>
<feature type="transmembrane region" description="Helical" evidence="1">
    <location>
        <begin position="171"/>
        <end position="188"/>
    </location>
</feature>
<keyword evidence="3" id="KW-0482">Metalloprotease</keyword>
<comment type="caution">
    <text evidence="3">The sequence shown here is derived from an EMBL/GenBank/DDBJ whole genome shotgun (WGS) entry which is preliminary data.</text>
</comment>
<keyword evidence="1" id="KW-0812">Transmembrane</keyword>
<keyword evidence="1" id="KW-1133">Transmembrane helix</keyword>
<dbReference type="Pfam" id="PF02517">
    <property type="entry name" value="Rce1-like"/>
    <property type="match status" value="1"/>
</dbReference>
<proteinExistence type="predicted"/>
<keyword evidence="3" id="KW-0378">Hydrolase</keyword>
<name>A0ABN2QZ87_9MICO</name>
<keyword evidence="1" id="KW-0472">Membrane</keyword>
<organism evidence="3 4">
    <name type="scientific">Agromyces allii</name>
    <dbReference type="NCBI Taxonomy" id="393607"/>
    <lineage>
        <taxon>Bacteria</taxon>
        <taxon>Bacillati</taxon>
        <taxon>Actinomycetota</taxon>
        <taxon>Actinomycetes</taxon>
        <taxon>Micrococcales</taxon>
        <taxon>Microbacteriaceae</taxon>
        <taxon>Agromyces</taxon>
    </lineage>
</organism>
<dbReference type="GO" id="GO:0008237">
    <property type="term" value="F:metallopeptidase activity"/>
    <property type="evidence" value="ECO:0007669"/>
    <property type="project" value="UniProtKB-KW"/>
</dbReference>
<keyword evidence="4" id="KW-1185">Reference proteome</keyword>
<feature type="transmembrane region" description="Helical" evidence="1">
    <location>
        <begin position="7"/>
        <end position="27"/>
    </location>
</feature>
<reference evidence="3 4" key="1">
    <citation type="journal article" date="2019" name="Int. J. Syst. Evol. Microbiol.">
        <title>The Global Catalogue of Microorganisms (GCM) 10K type strain sequencing project: providing services to taxonomists for standard genome sequencing and annotation.</title>
        <authorList>
            <consortium name="The Broad Institute Genomics Platform"/>
            <consortium name="The Broad Institute Genome Sequencing Center for Infectious Disease"/>
            <person name="Wu L."/>
            <person name="Ma J."/>
        </authorList>
    </citation>
    <scope>NUCLEOTIDE SEQUENCE [LARGE SCALE GENOMIC DNA]</scope>
    <source>
        <strain evidence="3 4">JCM 13584</strain>
    </source>
</reference>